<dbReference type="InterPro" id="IPR011123">
    <property type="entry name" value="Y_Y_Y"/>
</dbReference>
<evidence type="ECO:0000259" key="4">
    <source>
        <dbReference type="PROSITE" id="PS50043"/>
    </source>
</evidence>
<dbReference type="Gene3D" id="1.10.10.10">
    <property type="entry name" value="Winged helix-like DNA-binding domain superfamily/Winged helix DNA-binding domain"/>
    <property type="match status" value="1"/>
</dbReference>
<dbReference type="PANTHER" id="PTHR43547:SF2">
    <property type="entry name" value="HYBRID SIGNAL TRANSDUCTION HISTIDINE KINASE C"/>
    <property type="match status" value="1"/>
</dbReference>
<dbReference type="PANTHER" id="PTHR43547">
    <property type="entry name" value="TWO-COMPONENT HISTIDINE KINASE"/>
    <property type="match status" value="1"/>
</dbReference>
<dbReference type="Gene3D" id="2.60.40.10">
    <property type="entry name" value="Immunoglobulins"/>
    <property type="match status" value="1"/>
</dbReference>
<protein>
    <submittedName>
        <fullName evidence="5">Histidine kinase</fullName>
    </submittedName>
</protein>
<dbReference type="InterPro" id="IPR000792">
    <property type="entry name" value="Tscrpt_reg_LuxR_C"/>
</dbReference>
<sequence>MNPRLLLLSLLILYICPLYGQRQLAAPNIINYTNLEYKAGIQNWSTTQDENGILYFGNNEGLLTFNGKYWELFQLPNQTIIRSVKLDSQNRVFVGGQDDLGYFSPAKNGELVFTSLKHLIPEEDRNFDDIWNIVIHNDEVFFMEVTRIFHLKGNRIRIYKSETEWKYMEKAGNSIYAQEKGHGLLKFEDEVWKPAMSTPPLQMPDVNSLLQLNEDSLLISSSDRGLFLLSDQTLTRYKTDFDSLLVNQRVHCMGQINEEWIGLGTKSAGLLIINKQGELIQQYGYREGMQTNNVRSIFVDQNQGLWLGLDDGIDYIDVNGSIKQIHPDKDKRVTGYAAASHGDKLYIGTSDGLYLFDYSEKNNDLGLSKGDFAPVKSGTGQVWNLQEINGSLLMAHEDGAFFVEEDQAYQIYPAPGTWMFQPASTIAPSDKVYIGTYLGLAEIDYKEGAFQHQRHLEGFDESLRFMVVDYQQNAIWGSHPYRGIFRLELSADQSKILHSRIYQSKDGLPSDLYNYLFRIKNRLIVATEDGLYEYEAAKDRFIPSNLVKRSLAGVNIQHLKEDSEGNIWFISNKKVGVIDYSQPTQNKPFTIIHLPELSDKVVGGHESIYPLDMQNIFIGSNKGFFHINYTKYRQNITQPDILFGKVRSFGKKDSVLYGGYPLYTEQKGETKEALLPYSMNSLHFEYSSTLFGQFSNLEYSYFLEGFDREWSAWINKSEKDYTNLPAGHYIFKVKSRNNLGNESTVSTFTFEISPPWYKTIWSYLVYLFIVIGLFALIFKRQKKKHLQEQTQLKHLHQLKVDKSEKEIVKLRNEKLQADINFKNQELASTTMHLVQRGKVLTKIKEELMVLGRNHRLENESADFKRLLKLISEVERSDSDWDRFSVHFDHVHSNFLSTLKDKYPELTPNELKICAFIKMNLSSKEIAQLMSISLKAVEVGRYRLRKKLKISSEINLFDFLVQSTSSTDQ</sequence>
<keyword evidence="5" id="KW-0808">Transferase</keyword>
<dbReference type="RefSeq" id="WP_018472773.1">
    <property type="nucleotide sequence ID" value="NZ_BMWX01000003.1"/>
</dbReference>
<dbReference type="Pfam" id="PF00196">
    <property type="entry name" value="GerE"/>
    <property type="match status" value="1"/>
</dbReference>
<dbReference type="Gene3D" id="2.130.10.10">
    <property type="entry name" value="YVTN repeat-like/Quinoprotein amine dehydrogenase"/>
    <property type="match status" value="2"/>
</dbReference>
<feature type="coiled-coil region" evidence="2">
    <location>
        <begin position="793"/>
        <end position="825"/>
    </location>
</feature>
<feature type="transmembrane region" description="Helical" evidence="3">
    <location>
        <begin position="760"/>
        <end position="778"/>
    </location>
</feature>
<gene>
    <name evidence="5" type="ORF">GCM10007049_23060</name>
</gene>
<dbReference type="EMBL" id="BMWX01000003">
    <property type="protein sequence ID" value="GGZ29243.1"/>
    <property type="molecule type" value="Genomic_DNA"/>
</dbReference>
<dbReference type="PROSITE" id="PS50043">
    <property type="entry name" value="HTH_LUXR_2"/>
    <property type="match status" value="1"/>
</dbReference>
<evidence type="ECO:0000313" key="5">
    <source>
        <dbReference type="EMBL" id="GGZ29243.1"/>
    </source>
</evidence>
<keyword evidence="3" id="KW-0812">Transmembrane</keyword>
<accession>A0A918Q0M8</accession>
<dbReference type="SUPFAM" id="SSF63829">
    <property type="entry name" value="Calcium-dependent phosphotriesterase"/>
    <property type="match status" value="1"/>
</dbReference>
<evidence type="ECO:0000313" key="6">
    <source>
        <dbReference type="Proteomes" id="UP000619457"/>
    </source>
</evidence>
<reference evidence="5" key="1">
    <citation type="journal article" date="2014" name="Int. J. Syst. Evol. Microbiol.">
        <title>Complete genome sequence of Corynebacterium casei LMG S-19264T (=DSM 44701T), isolated from a smear-ripened cheese.</title>
        <authorList>
            <consortium name="US DOE Joint Genome Institute (JGI-PGF)"/>
            <person name="Walter F."/>
            <person name="Albersmeier A."/>
            <person name="Kalinowski J."/>
            <person name="Ruckert C."/>
        </authorList>
    </citation>
    <scope>NUCLEOTIDE SEQUENCE</scope>
    <source>
        <strain evidence="5">KCTC 12368</strain>
    </source>
</reference>
<dbReference type="SMART" id="SM00421">
    <property type="entry name" value="HTH_LUXR"/>
    <property type="match status" value="1"/>
</dbReference>
<keyword evidence="6" id="KW-1185">Reference proteome</keyword>
<keyword evidence="1" id="KW-0597">Phosphoprotein</keyword>
<reference evidence="5" key="2">
    <citation type="submission" date="2020-09" db="EMBL/GenBank/DDBJ databases">
        <authorList>
            <person name="Sun Q."/>
            <person name="Kim S."/>
        </authorList>
    </citation>
    <scope>NUCLEOTIDE SEQUENCE</scope>
    <source>
        <strain evidence="5">KCTC 12368</strain>
    </source>
</reference>
<dbReference type="SUPFAM" id="SSF46894">
    <property type="entry name" value="C-terminal effector domain of the bipartite response regulators"/>
    <property type="match status" value="1"/>
</dbReference>
<dbReference type="GO" id="GO:0003677">
    <property type="term" value="F:DNA binding"/>
    <property type="evidence" value="ECO:0007669"/>
    <property type="project" value="InterPro"/>
</dbReference>
<dbReference type="InterPro" id="IPR013783">
    <property type="entry name" value="Ig-like_fold"/>
</dbReference>
<evidence type="ECO:0000256" key="1">
    <source>
        <dbReference type="ARBA" id="ARBA00022553"/>
    </source>
</evidence>
<comment type="caution">
    <text evidence="5">The sequence shown here is derived from an EMBL/GenBank/DDBJ whole genome shotgun (WGS) entry which is preliminary data.</text>
</comment>
<dbReference type="GO" id="GO:0006355">
    <property type="term" value="P:regulation of DNA-templated transcription"/>
    <property type="evidence" value="ECO:0007669"/>
    <property type="project" value="InterPro"/>
</dbReference>
<dbReference type="InterPro" id="IPR036388">
    <property type="entry name" value="WH-like_DNA-bd_sf"/>
</dbReference>
<keyword evidence="3" id="KW-0472">Membrane</keyword>
<name>A0A918Q0M8_9BACT</name>
<evidence type="ECO:0000256" key="2">
    <source>
        <dbReference type="SAM" id="Coils"/>
    </source>
</evidence>
<dbReference type="AlphaFoldDB" id="A0A918Q0M8"/>
<keyword evidence="5" id="KW-0418">Kinase</keyword>
<feature type="domain" description="HTH luxR-type" evidence="4">
    <location>
        <begin position="898"/>
        <end position="963"/>
    </location>
</feature>
<keyword evidence="3" id="KW-1133">Transmembrane helix</keyword>
<keyword evidence="2" id="KW-0175">Coiled coil</keyword>
<dbReference type="InterPro" id="IPR016032">
    <property type="entry name" value="Sig_transdc_resp-reg_C-effctor"/>
</dbReference>
<dbReference type="Pfam" id="PF07495">
    <property type="entry name" value="Y_Y_Y"/>
    <property type="match status" value="1"/>
</dbReference>
<organism evidence="5 6">
    <name type="scientific">Echinicola pacifica</name>
    <dbReference type="NCBI Taxonomy" id="346377"/>
    <lineage>
        <taxon>Bacteria</taxon>
        <taxon>Pseudomonadati</taxon>
        <taxon>Bacteroidota</taxon>
        <taxon>Cytophagia</taxon>
        <taxon>Cytophagales</taxon>
        <taxon>Cyclobacteriaceae</taxon>
        <taxon>Echinicola</taxon>
    </lineage>
</organism>
<dbReference type="InterPro" id="IPR015943">
    <property type="entry name" value="WD40/YVTN_repeat-like_dom_sf"/>
</dbReference>
<evidence type="ECO:0000256" key="3">
    <source>
        <dbReference type="SAM" id="Phobius"/>
    </source>
</evidence>
<dbReference type="Proteomes" id="UP000619457">
    <property type="component" value="Unassembled WGS sequence"/>
</dbReference>
<proteinExistence type="predicted"/>
<dbReference type="GO" id="GO:0000155">
    <property type="term" value="F:phosphorelay sensor kinase activity"/>
    <property type="evidence" value="ECO:0007669"/>
    <property type="project" value="TreeGrafter"/>
</dbReference>